<gene>
    <name evidence="1" type="ORF">KCG34_25665</name>
</gene>
<keyword evidence="2" id="KW-1185">Reference proteome</keyword>
<reference evidence="1" key="1">
    <citation type="submission" date="2021-04" db="EMBL/GenBank/DDBJ databases">
        <title>The complete genome sequence of Caulobacter sp. S6.</title>
        <authorList>
            <person name="Tang Y."/>
            <person name="Ouyang W."/>
            <person name="Liu Q."/>
            <person name="Huang B."/>
            <person name="Guo Z."/>
            <person name="Lei P."/>
        </authorList>
    </citation>
    <scope>NUCLEOTIDE SEQUENCE</scope>
    <source>
        <strain evidence="1">S6</strain>
        <plasmid evidence="1">unnamed</plasmid>
    </source>
</reference>
<accession>A0A975IXG1</accession>
<name>A0A975IXG1_9CAUL</name>
<evidence type="ECO:0000313" key="2">
    <source>
        <dbReference type="Proteomes" id="UP000676409"/>
    </source>
</evidence>
<proteinExistence type="predicted"/>
<geneLocation type="plasmid" evidence="1 2">
    <name>unnamed</name>
</geneLocation>
<evidence type="ECO:0000313" key="1">
    <source>
        <dbReference type="EMBL" id="QUD90948.1"/>
    </source>
</evidence>
<sequence length="88" mass="9999">MRLEIGEIDITIYKIVGKRREAEYGGRGWFWSDTRIPPVGPFATSMGALLNMVMQFESGEMAERINAAEDKFERFRQARLAAENGDKA</sequence>
<dbReference type="RefSeq" id="WP_211940994.1">
    <property type="nucleotide sequence ID" value="NZ_CP073079.1"/>
</dbReference>
<dbReference type="KEGG" id="caul:KCG34_25665"/>
<protein>
    <submittedName>
        <fullName evidence="1">Uncharacterized protein</fullName>
    </submittedName>
</protein>
<dbReference type="Proteomes" id="UP000676409">
    <property type="component" value="Plasmid unnamed"/>
</dbReference>
<dbReference type="AlphaFoldDB" id="A0A975IXG1"/>
<organism evidence="1 2">
    <name type="scientific">Phenylobacterium montanum</name>
    <dbReference type="NCBI Taxonomy" id="2823693"/>
    <lineage>
        <taxon>Bacteria</taxon>
        <taxon>Pseudomonadati</taxon>
        <taxon>Pseudomonadota</taxon>
        <taxon>Alphaproteobacteria</taxon>
        <taxon>Caulobacterales</taxon>
        <taxon>Caulobacteraceae</taxon>
        <taxon>Phenylobacterium</taxon>
    </lineage>
</organism>
<dbReference type="EMBL" id="CP073079">
    <property type="protein sequence ID" value="QUD90948.1"/>
    <property type="molecule type" value="Genomic_DNA"/>
</dbReference>
<keyword evidence="1" id="KW-0614">Plasmid</keyword>